<feature type="compositionally biased region" description="Polar residues" evidence="1">
    <location>
        <begin position="699"/>
        <end position="709"/>
    </location>
</feature>
<dbReference type="VEuPathDB" id="PlasmoDB:PmUG01_14065300"/>
<feature type="compositionally biased region" description="Basic and acidic residues" evidence="1">
    <location>
        <begin position="369"/>
        <end position="387"/>
    </location>
</feature>
<feature type="compositionally biased region" description="Basic and acidic residues" evidence="1">
    <location>
        <begin position="783"/>
        <end position="826"/>
    </location>
</feature>
<organism evidence="2 3">
    <name type="scientific">Plasmodium malariae</name>
    <dbReference type="NCBI Taxonomy" id="5858"/>
    <lineage>
        <taxon>Eukaryota</taxon>
        <taxon>Sar</taxon>
        <taxon>Alveolata</taxon>
        <taxon>Apicomplexa</taxon>
        <taxon>Aconoidasida</taxon>
        <taxon>Haemosporida</taxon>
        <taxon>Plasmodiidae</taxon>
        <taxon>Plasmodium</taxon>
        <taxon>Plasmodium (Plasmodium)</taxon>
    </lineage>
</organism>
<reference evidence="2 3" key="1">
    <citation type="submission" date="2016-06" db="EMBL/GenBank/DDBJ databases">
        <authorList>
            <consortium name="Pathogen Informatics"/>
        </authorList>
    </citation>
    <scope>NUCLEOTIDE SEQUENCE [LARGE SCALE GENOMIC DNA]</scope>
    <source>
        <strain evidence="2">PmlGA01</strain>
    </source>
</reference>
<sequence>MNKNIFYFYPISSLKGVSHRQRTTEYSKEHNGITKFFLKDLIKESSLKNSDTVSDNKTENKEKHTKQNDKNPSFNVSYTWETDSISGLRYINVLNKKDKKKLGFQCIYCRDKQLFKKKNSVLYHMVTFNHGLKSSVVEELKLNERTSDDRLNFINNFDVEKRIEKEKEKEKKEKKVNLKIKQQETQKESFNDYSLIKLEIEFVSTLYLLTYEELEALYFFFFSENLFPLNDKYMNKENIIEKFLTSISSISNKYSTYNVPNLKNDVQYITLSEYLNELKDSFEKDNNLKHNPDVGDEVGTTEISIKNDKEHEEEKEKEKKDEQNEKERKDEQNEKERKDEQNEKERKDEQNEKERKKVEEVEADVEVGNTKKEDTHEGQKDDPEKGDASTMIYNTVEKNKEYVLEKENEQSHERNKENIQQERETAIKHNGGGVVKNNEMDSVGKKKKKRKKERDMDIETLDGKDHILINLNDCDIIKHNDKLFINLTAQKETKEDKRNKEKKTFLIINNKEVNNVQVCMSSSEEVLYENINNNESIIPIEENKENSRNILLNMNKVIRKTAKRNAENKKSTTNPCKMPRSIGTNFKPENIELSENSKINDLGKRSSLGTNFMEKQETRISALSCSNTTHEGTSVNVSKQSVGQGKPSTYTDKLIEENMDMANNANKEKKVINCNEIIYSMENQNKCYNIIDEQQLGNHPNNPFTVMNTKDNRNIAGKRKKKNTSDDSNIEINQMSIDDCKKNDTATMDNDAKKIKLYSKNISKFVFFDDVNCEAGEEEKKEEDERKDTGKDAGVDTGKDAEVDTGKDTGADKSDNTGESTLRDTDQNMDIDGADKKKDHKKERSKATISRRNNCIPRTNEIDKNKRIMNKIERENKFIRKKGKYKAQHCSSLIHERIVKRNPFMNSAGNNKTSSNNKNYSIKGKSQTNKKTCIKNIYEQGIGIFEGDSENILHGKKFIDKSERKKSENRCTFLKKEIKQLCNLSNDNIIQYNDINLSCTRSHRISRYTKI</sequence>
<protein>
    <submittedName>
        <fullName evidence="2">Uncharacterized protein</fullName>
    </submittedName>
</protein>
<accession>A0A1C3L365</accession>
<feature type="region of interest" description="Disordered" evidence="1">
    <location>
        <begin position="563"/>
        <end position="583"/>
    </location>
</feature>
<dbReference type="EMBL" id="LT594502">
    <property type="protein sequence ID" value="SBT80989.1"/>
    <property type="molecule type" value="Genomic_DNA"/>
</dbReference>
<feature type="compositionally biased region" description="Basic and acidic residues" evidence="1">
    <location>
        <begin position="305"/>
        <end position="360"/>
    </location>
</feature>
<feature type="compositionally biased region" description="Basic and acidic residues" evidence="1">
    <location>
        <begin position="284"/>
        <end position="293"/>
    </location>
</feature>
<evidence type="ECO:0000313" key="2">
    <source>
        <dbReference type="EMBL" id="SBT80989.1"/>
    </source>
</evidence>
<feature type="region of interest" description="Disordered" evidence="1">
    <location>
        <begin position="284"/>
        <end position="390"/>
    </location>
</feature>
<evidence type="ECO:0000313" key="3">
    <source>
        <dbReference type="Proteomes" id="UP000219799"/>
    </source>
</evidence>
<feature type="region of interest" description="Disordered" evidence="1">
    <location>
        <begin position="699"/>
        <end position="727"/>
    </location>
</feature>
<evidence type="ECO:0000256" key="1">
    <source>
        <dbReference type="SAM" id="MobiDB-lite"/>
    </source>
</evidence>
<feature type="compositionally biased region" description="Basic and acidic residues" evidence="1">
    <location>
        <begin position="54"/>
        <end position="69"/>
    </location>
</feature>
<name>A0A1C3L365_PLAMA</name>
<feature type="compositionally biased region" description="Low complexity" evidence="1">
    <location>
        <begin position="906"/>
        <end position="923"/>
    </location>
</feature>
<gene>
    <name evidence="2" type="primary">PmlGA01_140048900</name>
    <name evidence="2" type="ORF">PMLGA01_140048900</name>
</gene>
<dbReference type="Proteomes" id="UP000219799">
    <property type="component" value="Chromosome 14"/>
</dbReference>
<feature type="region of interest" description="Disordered" evidence="1">
    <location>
        <begin position="904"/>
        <end position="924"/>
    </location>
</feature>
<feature type="region of interest" description="Disordered" evidence="1">
    <location>
        <begin position="776"/>
        <end position="849"/>
    </location>
</feature>
<feature type="region of interest" description="Disordered" evidence="1">
    <location>
        <begin position="49"/>
        <end position="73"/>
    </location>
</feature>
<dbReference type="AlphaFoldDB" id="A0A1C3L365"/>
<proteinExistence type="predicted"/>
<feature type="region of interest" description="Disordered" evidence="1">
    <location>
        <begin position="426"/>
        <end position="456"/>
    </location>
</feature>